<protein>
    <submittedName>
        <fullName evidence="2">Uncharacterized protein</fullName>
    </submittedName>
</protein>
<dbReference type="AlphaFoldDB" id="A0A138ZZI9"/>
<keyword evidence="3" id="KW-1185">Reference proteome</keyword>
<dbReference type="OrthoDB" id="2383386at2759"/>
<evidence type="ECO:0000313" key="2">
    <source>
        <dbReference type="EMBL" id="KXS09685.1"/>
    </source>
</evidence>
<keyword evidence="1" id="KW-0175">Coiled coil</keyword>
<name>A0A138ZZI9_GONPJ</name>
<evidence type="ECO:0000256" key="1">
    <source>
        <dbReference type="SAM" id="Coils"/>
    </source>
</evidence>
<organism evidence="2 3">
    <name type="scientific">Gonapodya prolifera (strain JEL478)</name>
    <name type="common">Monoblepharis prolifera</name>
    <dbReference type="NCBI Taxonomy" id="1344416"/>
    <lineage>
        <taxon>Eukaryota</taxon>
        <taxon>Fungi</taxon>
        <taxon>Fungi incertae sedis</taxon>
        <taxon>Chytridiomycota</taxon>
        <taxon>Chytridiomycota incertae sedis</taxon>
        <taxon>Monoblepharidomycetes</taxon>
        <taxon>Monoblepharidales</taxon>
        <taxon>Gonapodyaceae</taxon>
        <taxon>Gonapodya</taxon>
    </lineage>
</organism>
<gene>
    <name evidence="2" type="ORF">M427DRAFT_63575</name>
</gene>
<accession>A0A138ZZI9</accession>
<dbReference type="EMBL" id="KQ965852">
    <property type="protein sequence ID" value="KXS09685.1"/>
    <property type="molecule type" value="Genomic_DNA"/>
</dbReference>
<reference evidence="2 3" key="1">
    <citation type="journal article" date="2015" name="Genome Biol. Evol.">
        <title>Phylogenomic analyses indicate that early fungi evolved digesting cell walls of algal ancestors of land plants.</title>
        <authorList>
            <person name="Chang Y."/>
            <person name="Wang S."/>
            <person name="Sekimoto S."/>
            <person name="Aerts A.L."/>
            <person name="Choi C."/>
            <person name="Clum A."/>
            <person name="LaButti K.M."/>
            <person name="Lindquist E.A."/>
            <person name="Yee Ngan C."/>
            <person name="Ohm R.A."/>
            <person name="Salamov A.A."/>
            <person name="Grigoriev I.V."/>
            <person name="Spatafora J.W."/>
            <person name="Berbee M.L."/>
        </authorList>
    </citation>
    <scope>NUCLEOTIDE SEQUENCE [LARGE SCALE GENOMIC DNA]</scope>
    <source>
        <strain evidence="2 3">JEL478</strain>
    </source>
</reference>
<proteinExistence type="predicted"/>
<feature type="coiled-coil region" evidence="1">
    <location>
        <begin position="102"/>
        <end position="136"/>
    </location>
</feature>
<evidence type="ECO:0000313" key="3">
    <source>
        <dbReference type="Proteomes" id="UP000070544"/>
    </source>
</evidence>
<dbReference type="Proteomes" id="UP000070544">
    <property type="component" value="Unassembled WGS sequence"/>
</dbReference>
<sequence length="261" mass="30119">MLRLLPQVAFPKRIWFPSRRYISHHRPTNAPSFIPEEADAVIVKALKSRPEARNMYEVVKKIAVQHIVHHIEQIEQKDILVREKDVVLREKDVVLREKDVVIHKTEELVSKAEELYKKTEEQLMEVKTDLLFAKNALNVRGVFERYEDENLGCYTGGRSSRWDTYLTSTNSTHGATLRSILNVDAKRAHKIVLDLYSVLSSSIHNTLSLDPRNVVWDVSKFDVNFNKIILHMLRTTKIKFKAENAVGQAGLLGLRPDEMQP</sequence>